<keyword evidence="1" id="KW-0812">Transmembrane</keyword>
<evidence type="ECO:0000313" key="2">
    <source>
        <dbReference type="EMBL" id="MFD0993571.1"/>
    </source>
</evidence>
<dbReference type="Proteomes" id="UP001597062">
    <property type="component" value="Unassembled WGS sequence"/>
</dbReference>
<feature type="transmembrane region" description="Helical" evidence="1">
    <location>
        <begin position="12"/>
        <end position="30"/>
    </location>
</feature>
<evidence type="ECO:0000256" key="1">
    <source>
        <dbReference type="SAM" id="Phobius"/>
    </source>
</evidence>
<comment type="caution">
    <text evidence="2">The sequence shown here is derived from an EMBL/GenBank/DDBJ whole genome shotgun (WGS) entry which is preliminary data.</text>
</comment>
<keyword evidence="1" id="KW-0472">Membrane</keyword>
<evidence type="ECO:0000313" key="3">
    <source>
        <dbReference type="Proteomes" id="UP001597062"/>
    </source>
</evidence>
<dbReference type="EMBL" id="JBHTJR010000050">
    <property type="protein sequence ID" value="MFD0993571.1"/>
    <property type="molecule type" value="Genomic_DNA"/>
</dbReference>
<feature type="transmembrane region" description="Helical" evidence="1">
    <location>
        <begin position="117"/>
        <end position="137"/>
    </location>
</feature>
<protein>
    <recommendedName>
        <fullName evidence="4">DUF3592 domain-containing protein</fullName>
    </recommendedName>
</protein>
<evidence type="ECO:0008006" key="4">
    <source>
        <dbReference type="Google" id="ProtNLM"/>
    </source>
</evidence>
<reference evidence="3" key="1">
    <citation type="journal article" date="2019" name="Int. J. Syst. Evol. Microbiol.">
        <title>The Global Catalogue of Microorganisms (GCM) 10K type strain sequencing project: providing services to taxonomists for standard genome sequencing and annotation.</title>
        <authorList>
            <consortium name="The Broad Institute Genomics Platform"/>
            <consortium name="The Broad Institute Genome Sequencing Center for Infectious Disease"/>
            <person name="Wu L."/>
            <person name="Ma J."/>
        </authorList>
    </citation>
    <scope>NUCLEOTIDE SEQUENCE [LARGE SCALE GENOMIC DNA]</scope>
    <source>
        <strain evidence="3">CCUG 60527</strain>
    </source>
</reference>
<dbReference type="RefSeq" id="WP_386107967.1">
    <property type="nucleotide sequence ID" value="NZ_JBHTJR010000050.1"/>
</dbReference>
<organism evidence="2 3">
    <name type="scientific">Tenacibaculum geojense</name>
    <dbReference type="NCBI Taxonomy" id="915352"/>
    <lineage>
        <taxon>Bacteria</taxon>
        <taxon>Pseudomonadati</taxon>
        <taxon>Bacteroidota</taxon>
        <taxon>Flavobacteriia</taxon>
        <taxon>Flavobacteriales</taxon>
        <taxon>Flavobacteriaceae</taxon>
        <taxon>Tenacibaculum</taxon>
    </lineage>
</organism>
<sequence length="150" mass="17461">MIKKILTNIFNYTFISLITLINGALIYLMFSNVFFTIKNWNNIEKGVIINTWVNTFNSESYHAKMYDVKINSLTFRAKDEIETKYAVGDTVLVQYKGNKNVRILYVNGKKVGSKIGLFEYISFFFTIILLLISIVFIKNKFKKIKSKRLG</sequence>
<name>A0ABW3JTD8_9FLAO</name>
<keyword evidence="1" id="KW-1133">Transmembrane helix</keyword>
<gene>
    <name evidence="2" type="ORF">ACFQ1U_10180</name>
</gene>
<keyword evidence="3" id="KW-1185">Reference proteome</keyword>
<proteinExistence type="predicted"/>
<accession>A0ABW3JTD8</accession>